<feature type="transmembrane region" description="Helical" evidence="1">
    <location>
        <begin position="63"/>
        <end position="80"/>
    </location>
</feature>
<sequence>MVQRISLTISHSFRTRCVIIRCKAADRYFFELFEIKSVMLSAGVTNRTLSERHSSIQLICEKYGLFQWLYLGMIVSFFLFDTLYHRLYFYVCVIPAFLIFARWDEVRRVIGTPFWRFSALYLVYLWMTLFWSAEPDFPGFLNQTRLLFLVLFFITATLYLLAKSPDFSARILRYFGWAGAIGATAAIGYHLIMVGDLGARMAGPGRAEHVIIGATLYGVAALCLLGTVLRDTEQPKMKVLGWASFLVLILAMLLTHSRGPVLVIGGVIWLYLFALGHRKIAIFIPFAGLAYLLLMWADVVETGKWIERGSTHRIGIWMQSWDLISASAKSVLIGQGGLTEYAFRLGNGNFVKSPHSLFIANQLYGGLVATVLLFGLIAFALLKAIQGYHRSGNFVVCALLLFGLGVCIFDYRTVLINLSHEWVSFWLPALIAAAGWPQVPVKERETAPAA</sequence>
<protein>
    <recommendedName>
        <fullName evidence="4">O-antigen ligase family protein</fullName>
    </recommendedName>
</protein>
<dbReference type="RefSeq" id="WP_142899663.1">
    <property type="nucleotide sequence ID" value="NZ_ML660066.1"/>
</dbReference>
<gene>
    <name evidence="2" type="ORF">FKG95_27460</name>
</gene>
<evidence type="ECO:0000256" key="1">
    <source>
        <dbReference type="SAM" id="Phobius"/>
    </source>
</evidence>
<keyword evidence="1" id="KW-1133">Transmembrane helix</keyword>
<evidence type="ECO:0000313" key="2">
    <source>
        <dbReference type="EMBL" id="TQV70856.1"/>
    </source>
</evidence>
<feature type="transmembrane region" description="Helical" evidence="1">
    <location>
        <begin position="394"/>
        <end position="411"/>
    </location>
</feature>
<dbReference type="EMBL" id="VHSH01000015">
    <property type="protein sequence ID" value="TQV70856.1"/>
    <property type="molecule type" value="Genomic_DNA"/>
</dbReference>
<comment type="caution">
    <text evidence="2">The sequence shown here is derived from an EMBL/GenBank/DDBJ whole genome shotgun (WGS) entry which is preliminary data.</text>
</comment>
<dbReference type="OrthoDB" id="7271105at2"/>
<proteinExistence type="predicted"/>
<dbReference type="PANTHER" id="PTHR37422:SF13">
    <property type="entry name" value="LIPOPOLYSACCHARIDE BIOSYNTHESIS PROTEIN PA4999-RELATED"/>
    <property type="match status" value="1"/>
</dbReference>
<feature type="transmembrane region" description="Helical" evidence="1">
    <location>
        <begin position="280"/>
        <end position="300"/>
    </location>
</feature>
<feature type="transmembrane region" description="Helical" evidence="1">
    <location>
        <begin position="145"/>
        <end position="162"/>
    </location>
</feature>
<keyword evidence="1" id="KW-0472">Membrane</keyword>
<reference evidence="2 3" key="1">
    <citation type="submission" date="2019-06" db="EMBL/GenBank/DDBJ databases">
        <title>Whole genome sequence for Rhodospirillaceae sp. R148.</title>
        <authorList>
            <person name="Wang G."/>
        </authorList>
    </citation>
    <scope>NUCLEOTIDE SEQUENCE [LARGE SCALE GENOMIC DNA]</scope>
    <source>
        <strain evidence="2 3">R148</strain>
    </source>
</reference>
<evidence type="ECO:0000313" key="3">
    <source>
        <dbReference type="Proteomes" id="UP000315252"/>
    </source>
</evidence>
<organism evidence="2 3">
    <name type="scientific">Denitrobaculum tricleocarpae</name>
    <dbReference type="NCBI Taxonomy" id="2591009"/>
    <lineage>
        <taxon>Bacteria</taxon>
        <taxon>Pseudomonadati</taxon>
        <taxon>Pseudomonadota</taxon>
        <taxon>Alphaproteobacteria</taxon>
        <taxon>Rhodospirillales</taxon>
        <taxon>Rhodospirillaceae</taxon>
        <taxon>Denitrobaculum</taxon>
    </lineage>
</organism>
<name>A0A545T0W6_9PROT</name>
<keyword evidence="1" id="KW-0812">Transmembrane</keyword>
<dbReference type="PANTHER" id="PTHR37422">
    <property type="entry name" value="TEICHURONIC ACID BIOSYNTHESIS PROTEIN TUAE"/>
    <property type="match status" value="1"/>
</dbReference>
<evidence type="ECO:0008006" key="4">
    <source>
        <dbReference type="Google" id="ProtNLM"/>
    </source>
</evidence>
<feature type="transmembrane region" description="Helical" evidence="1">
    <location>
        <begin position="86"/>
        <end position="103"/>
    </location>
</feature>
<feature type="transmembrane region" description="Helical" evidence="1">
    <location>
        <begin position="241"/>
        <end position="274"/>
    </location>
</feature>
<dbReference type="AlphaFoldDB" id="A0A545T0W6"/>
<dbReference type="InterPro" id="IPR051533">
    <property type="entry name" value="WaaL-like"/>
</dbReference>
<keyword evidence="3" id="KW-1185">Reference proteome</keyword>
<accession>A0A545T0W6</accession>
<dbReference type="Proteomes" id="UP000315252">
    <property type="component" value="Unassembled WGS sequence"/>
</dbReference>
<feature type="transmembrane region" description="Helical" evidence="1">
    <location>
        <begin position="174"/>
        <end position="191"/>
    </location>
</feature>
<feature type="transmembrane region" description="Helical" evidence="1">
    <location>
        <begin position="115"/>
        <end position="133"/>
    </location>
</feature>
<feature type="transmembrane region" description="Helical" evidence="1">
    <location>
        <begin position="363"/>
        <end position="382"/>
    </location>
</feature>
<feature type="transmembrane region" description="Helical" evidence="1">
    <location>
        <begin position="211"/>
        <end position="229"/>
    </location>
</feature>